<comment type="similarity">
    <text evidence="3">Belongs to the acyl carrier protein (ACP) family.</text>
</comment>
<evidence type="ECO:0000256" key="10">
    <source>
        <dbReference type="ARBA" id="ARBA00022946"/>
    </source>
</evidence>
<reference evidence="16" key="1">
    <citation type="submission" date="2020-02" db="EMBL/GenBank/DDBJ databases">
        <authorList>
            <person name="Scholz U."/>
            <person name="Mascher M."/>
            <person name="Fiebig A."/>
        </authorList>
    </citation>
    <scope>NUCLEOTIDE SEQUENCE</scope>
</reference>
<evidence type="ECO:0000256" key="4">
    <source>
        <dbReference type="ARBA" id="ARBA00022450"/>
    </source>
</evidence>
<keyword evidence="7" id="KW-0597">Phosphoprotein</keyword>
<keyword evidence="12 13" id="KW-0275">Fatty acid biosynthesis</keyword>
<dbReference type="GO" id="GO:0000036">
    <property type="term" value="F:acyl carrier activity"/>
    <property type="evidence" value="ECO:0007669"/>
    <property type="project" value="InterPro"/>
</dbReference>
<comment type="function">
    <text evidence="1 13">Carrier of the growing fatty acid chain in fatty acid biosynthesis.</text>
</comment>
<evidence type="ECO:0000256" key="6">
    <source>
        <dbReference type="ARBA" id="ARBA00022528"/>
    </source>
</evidence>
<keyword evidence="10" id="KW-0809">Transit peptide</keyword>
<dbReference type="InterPro" id="IPR006162">
    <property type="entry name" value="Ppantetheine_attach_site"/>
</dbReference>
<evidence type="ECO:0000256" key="8">
    <source>
        <dbReference type="ARBA" id="ARBA00022640"/>
    </source>
</evidence>
<keyword evidence="8" id="KW-0934">Plastid</keyword>
<evidence type="ECO:0000256" key="11">
    <source>
        <dbReference type="ARBA" id="ARBA00023098"/>
    </source>
</evidence>
<gene>
    <name evidence="16" type="ORF">SI8410_01000833</name>
</gene>
<accession>A0A7I8JZT6</accession>
<dbReference type="OrthoDB" id="448946at2759"/>
<feature type="compositionally biased region" description="Basic and acidic residues" evidence="14">
    <location>
        <begin position="138"/>
        <end position="149"/>
    </location>
</feature>
<keyword evidence="6" id="KW-0150">Chloroplast</keyword>
<protein>
    <recommendedName>
        <fullName evidence="13">Acyl carrier protein</fullName>
    </recommendedName>
</protein>
<feature type="domain" description="Carrier" evidence="15">
    <location>
        <begin position="62"/>
        <end position="137"/>
    </location>
</feature>
<sequence length="161" mass="17196">MASVAASSISIAARSRSAPLKSQAFNELPGFGSLSLSTQKSFPSVRLRLSTPRLRVSCSAKTETLEKVCGIVRKQLALPADSSVEGGTKFSQLGADSLDTVEVVMALEEEFEISVEEESAQSIVTVEDAANLDRQARRQEVRLSGKSEKSAVQSRPPVDAL</sequence>
<dbReference type="Proteomes" id="UP000663760">
    <property type="component" value="Chromosome 1"/>
</dbReference>
<dbReference type="PANTHER" id="PTHR46153">
    <property type="entry name" value="ACYL CARRIER PROTEIN"/>
    <property type="match status" value="1"/>
</dbReference>
<keyword evidence="5 13" id="KW-0444">Lipid biosynthesis</keyword>
<evidence type="ECO:0000256" key="14">
    <source>
        <dbReference type="SAM" id="MobiDB-lite"/>
    </source>
</evidence>
<evidence type="ECO:0000256" key="7">
    <source>
        <dbReference type="ARBA" id="ARBA00022553"/>
    </source>
</evidence>
<proteinExistence type="inferred from homology"/>
<keyword evidence="4 13" id="KW-0596">Phosphopantetheine</keyword>
<dbReference type="HAMAP" id="MF_01217">
    <property type="entry name" value="Acyl_carrier"/>
    <property type="match status" value="1"/>
</dbReference>
<dbReference type="InterPro" id="IPR009081">
    <property type="entry name" value="PP-bd_ACP"/>
</dbReference>
<evidence type="ECO:0000256" key="3">
    <source>
        <dbReference type="ARBA" id="ARBA00010930"/>
    </source>
</evidence>
<dbReference type="InterPro" id="IPR003231">
    <property type="entry name" value="ACP"/>
</dbReference>
<dbReference type="InterPro" id="IPR020806">
    <property type="entry name" value="PKS_PP-bd"/>
</dbReference>
<evidence type="ECO:0000256" key="1">
    <source>
        <dbReference type="ARBA" id="ARBA00003180"/>
    </source>
</evidence>
<organism evidence="16 17">
    <name type="scientific">Spirodela intermedia</name>
    <name type="common">Intermediate duckweed</name>
    <dbReference type="NCBI Taxonomy" id="51605"/>
    <lineage>
        <taxon>Eukaryota</taxon>
        <taxon>Viridiplantae</taxon>
        <taxon>Streptophyta</taxon>
        <taxon>Embryophyta</taxon>
        <taxon>Tracheophyta</taxon>
        <taxon>Spermatophyta</taxon>
        <taxon>Magnoliopsida</taxon>
        <taxon>Liliopsida</taxon>
        <taxon>Araceae</taxon>
        <taxon>Lemnoideae</taxon>
        <taxon>Spirodela</taxon>
    </lineage>
</organism>
<evidence type="ECO:0000313" key="17">
    <source>
        <dbReference type="Proteomes" id="UP000663760"/>
    </source>
</evidence>
<dbReference type="GO" id="GO:0009507">
    <property type="term" value="C:chloroplast"/>
    <property type="evidence" value="ECO:0007669"/>
    <property type="project" value="UniProtKB-SubCell"/>
</dbReference>
<dbReference type="GO" id="GO:0031177">
    <property type="term" value="F:phosphopantetheine binding"/>
    <property type="evidence" value="ECO:0007669"/>
    <property type="project" value="InterPro"/>
</dbReference>
<evidence type="ECO:0000259" key="15">
    <source>
        <dbReference type="PROSITE" id="PS50075"/>
    </source>
</evidence>
<comment type="subcellular location">
    <subcellularLocation>
        <location evidence="2">Plastid</location>
        <location evidence="2">Chloroplast</location>
    </subcellularLocation>
</comment>
<dbReference type="InterPro" id="IPR044813">
    <property type="entry name" value="ACP_chloroplastic"/>
</dbReference>
<dbReference type="Pfam" id="PF00550">
    <property type="entry name" value="PP-binding"/>
    <property type="match status" value="1"/>
</dbReference>
<keyword evidence="11" id="KW-0443">Lipid metabolism</keyword>
<dbReference type="AlphaFoldDB" id="A0A7I8JZT6"/>
<keyword evidence="17" id="KW-1185">Reference proteome</keyword>
<feature type="region of interest" description="Disordered" evidence="14">
    <location>
        <begin position="138"/>
        <end position="161"/>
    </location>
</feature>
<dbReference type="SUPFAM" id="SSF47336">
    <property type="entry name" value="ACP-like"/>
    <property type="match status" value="1"/>
</dbReference>
<evidence type="ECO:0000256" key="13">
    <source>
        <dbReference type="RuleBase" id="RU000722"/>
    </source>
</evidence>
<dbReference type="SMART" id="SM00823">
    <property type="entry name" value="PKS_PP"/>
    <property type="match status" value="1"/>
</dbReference>
<evidence type="ECO:0000256" key="2">
    <source>
        <dbReference type="ARBA" id="ARBA00004229"/>
    </source>
</evidence>
<dbReference type="InterPro" id="IPR036736">
    <property type="entry name" value="ACP-like_sf"/>
</dbReference>
<name>A0A7I8JZT6_SPIIN</name>
<evidence type="ECO:0000256" key="9">
    <source>
        <dbReference type="ARBA" id="ARBA00022832"/>
    </source>
</evidence>
<dbReference type="EMBL" id="LR746264">
    <property type="protein sequence ID" value="CAA7388644.1"/>
    <property type="molecule type" value="Genomic_DNA"/>
</dbReference>
<evidence type="ECO:0000256" key="5">
    <source>
        <dbReference type="ARBA" id="ARBA00022516"/>
    </source>
</evidence>
<keyword evidence="9" id="KW-0276">Fatty acid metabolism</keyword>
<dbReference type="PROSITE" id="PS00012">
    <property type="entry name" value="PHOSPHOPANTETHEINE"/>
    <property type="match status" value="1"/>
</dbReference>
<evidence type="ECO:0000313" key="16">
    <source>
        <dbReference type="EMBL" id="CAA7388644.1"/>
    </source>
</evidence>
<evidence type="ECO:0000256" key="12">
    <source>
        <dbReference type="ARBA" id="ARBA00023160"/>
    </source>
</evidence>
<dbReference type="PANTHER" id="PTHR46153:SF20">
    <property type="entry name" value="ACYL CARRIER PROTEIN 2, CHLOROPLASTIC-RELATED"/>
    <property type="match status" value="1"/>
</dbReference>
<dbReference type="Gene3D" id="1.10.1200.10">
    <property type="entry name" value="ACP-like"/>
    <property type="match status" value="1"/>
</dbReference>
<dbReference type="PROSITE" id="PS50075">
    <property type="entry name" value="CARRIER"/>
    <property type="match status" value="1"/>
</dbReference>